<dbReference type="GO" id="GO:0016887">
    <property type="term" value="F:ATP hydrolysis activity"/>
    <property type="evidence" value="ECO:0007669"/>
    <property type="project" value="InterPro"/>
</dbReference>
<gene>
    <name evidence="5" type="ORF">A2801_01355</name>
</gene>
<keyword evidence="2" id="KW-0547">Nucleotide-binding</keyword>
<name>A0A1F7YUT3_9BACT</name>
<dbReference type="GO" id="GO:0005886">
    <property type="term" value="C:plasma membrane"/>
    <property type="evidence" value="ECO:0007669"/>
    <property type="project" value="TreeGrafter"/>
</dbReference>
<dbReference type="InterPro" id="IPR017911">
    <property type="entry name" value="MacB-like_ATP-bd"/>
</dbReference>
<keyword evidence="3 5" id="KW-0067">ATP-binding</keyword>
<dbReference type="InterPro" id="IPR015854">
    <property type="entry name" value="ABC_transpr_LolD-like"/>
</dbReference>
<comment type="caution">
    <text evidence="5">The sequence shown here is derived from an EMBL/GenBank/DDBJ whole genome shotgun (WGS) entry which is preliminary data.</text>
</comment>
<dbReference type="InterPro" id="IPR003439">
    <property type="entry name" value="ABC_transporter-like_ATP-bd"/>
</dbReference>
<evidence type="ECO:0000256" key="2">
    <source>
        <dbReference type="ARBA" id="ARBA00022741"/>
    </source>
</evidence>
<accession>A0A1F7YUT3</accession>
<dbReference type="PROSITE" id="PS50893">
    <property type="entry name" value="ABC_TRANSPORTER_2"/>
    <property type="match status" value="1"/>
</dbReference>
<keyword evidence="1" id="KW-0813">Transport</keyword>
<dbReference type="InterPro" id="IPR027417">
    <property type="entry name" value="P-loop_NTPase"/>
</dbReference>
<dbReference type="InterPro" id="IPR017871">
    <property type="entry name" value="ABC_transporter-like_CS"/>
</dbReference>
<dbReference type="PANTHER" id="PTHR24220">
    <property type="entry name" value="IMPORT ATP-BINDING PROTEIN"/>
    <property type="match status" value="1"/>
</dbReference>
<dbReference type="STRING" id="1802500.A2801_01355"/>
<evidence type="ECO:0000313" key="5">
    <source>
        <dbReference type="EMBL" id="OGM30275.1"/>
    </source>
</evidence>
<dbReference type="PROSITE" id="PS00211">
    <property type="entry name" value="ABC_TRANSPORTER_1"/>
    <property type="match status" value="1"/>
</dbReference>
<dbReference type="SMART" id="SM00382">
    <property type="entry name" value="AAA"/>
    <property type="match status" value="1"/>
</dbReference>
<organism evidence="5 6">
    <name type="scientific">Candidatus Woesebacteria bacterium RIFCSPHIGHO2_01_FULL_41_10</name>
    <dbReference type="NCBI Taxonomy" id="1802500"/>
    <lineage>
        <taxon>Bacteria</taxon>
        <taxon>Candidatus Woeseibacteriota</taxon>
    </lineage>
</organism>
<proteinExistence type="predicted"/>
<evidence type="ECO:0000256" key="1">
    <source>
        <dbReference type="ARBA" id="ARBA00022448"/>
    </source>
</evidence>
<dbReference type="GO" id="GO:0022857">
    <property type="term" value="F:transmembrane transporter activity"/>
    <property type="evidence" value="ECO:0007669"/>
    <property type="project" value="UniProtKB-ARBA"/>
</dbReference>
<dbReference type="PANTHER" id="PTHR24220:SF86">
    <property type="entry name" value="ABC TRANSPORTER ABCH.1"/>
    <property type="match status" value="1"/>
</dbReference>
<feature type="domain" description="ABC transporter" evidence="4">
    <location>
        <begin position="2"/>
        <end position="224"/>
    </location>
</feature>
<dbReference type="InterPro" id="IPR003593">
    <property type="entry name" value="AAA+_ATPase"/>
</dbReference>
<dbReference type="SUPFAM" id="SSF52540">
    <property type="entry name" value="P-loop containing nucleoside triphosphate hydrolases"/>
    <property type="match status" value="1"/>
</dbReference>
<dbReference type="FunFam" id="3.40.50.300:FF:000032">
    <property type="entry name" value="Export ABC transporter ATP-binding protein"/>
    <property type="match status" value="1"/>
</dbReference>
<dbReference type="Gene3D" id="3.40.50.300">
    <property type="entry name" value="P-loop containing nucleotide triphosphate hydrolases"/>
    <property type="match status" value="1"/>
</dbReference>
<evidence type="ECO:0000259" key="4">
    <source>
        <dbReference type="PROSITE" id="PS50893"/>
    </source>
</evidence>
<dbReference type="Pfam" id="PF00005">
    <property type="entry name" value="ABC_tran"/>
    <property type="match status" value="1"/>
</dbReference>
<reference evidence="5 6" key="1">
    <citation type="journal article" date="2016" name="Nat. Commun.">
        <title>Thousands of microbial genomes shed light on interconnected biogeochemical processes in an aquifer system.</title>
        <authorList>
            <person name="Anantharaman K."/>
            <person name="Brown C.T."/>
            <person name="Hug L.A."/>
            <person name="Sharon I."/>
            <person name="Castelle C.J."/>
            <person name="Probst A.J."/>
            <person name="Thomas B.C."/>
            <person name="Singh A."/>
            <person name="Wilkins M.J."/>
            <person name="Karaoz U."/>
            <person name="Brodie E.L."/>
            <person name="Williams K.H."/>
            <person name="Hubbard S.S."/>
            <person name="Banfield J.F."/>
        </authorList>
    </citation>
    <scope>NUCLEOTIDE SEQUENCE [LARGE SCALE GENOMIC DNA]</scope>
</reference>
<dbReference type="AlphaFoldDB" id="A0A1F7YUT3"/>
<dbReference type="EMBL" id="MGGM01000002">
    <property type="protein sequence ID" value="OGM30275.1"/>
    <property type="molecule type" value="Genomic_DNA"/>
</dbReference>
<evidence type="ECO:0000313" key="6">
    <source>
        <dbReference type="Proteomes" id="UP000177263"/>
    </source>
</evidence>
<evidence type="ECO:0000256" key="3">
    <source>
        <dbReference type="ARBA" id="ARBA00022840"/>
    </source>
</evidence>
<dbReference type="GO" id="GO:0005524">
    <property type="term" value="F:ATP binding"/>
    <property type="evidence" value="ECO:0007669"/>
    <property type="project" value="UniProtKB-KW"/>
</dbReference>
<sequence>MIQIEAVSKVYKIAEGDFYALRDVNLTIKPREYVGILGTSGSGKSTLMHIIGLLDRPTTGRVIISGKDTAKLKDAEISSLRRGYIGFVFQQFNLIQRLTVLENVLLPTQYVKEKLDFKPDEYARELLEKFGIPEKADTYPNKLSGGQQQRVAIARALVMKPDIVLADEPTGNLDSKTGEDILKLLGILNKEIGVTVVVVTHDKHVADKTRRQVFVRDGTIVKKY</sequence>
<dbReference type="GO" id="GO:0098796">
    <property type="term" value="C:membrane protein complex"/>
    <property type="evidence" value="ECO:0007669"/>
    <property type="project" value="UniProtKB-ARBA"/>
</dbReference>
<protein>
    <submittedName>
        <fullName evidence="5">ABC transporter ATP-binding protein</fullName>
    </submittedName>
</protein>
<dbReference type="Proteomes" id="UP000177263">
    <property type="component" value="Unassembled WGS sequence"/>
</dbReference>
<dbReference type="CDD" id="cd03255">
    <property type="entry name" value="ABC_MJ0796_LolCDE_FtsE"/>
    <property type="match status" value="1"/>
</dbReference>